<accession>A0A6M3MGC3</accession>
<gene>
    <name evidence="2" type="ORF">MM171B00326_0034</name>
</gene>
<feature type="transmembrane region" description="Helical" evidence="1">
    <location>
        <begin position="6"/>
        <end position="25"/>
    </location>
</feature>
<dbReference type="EMBL" id="MT143881">
    <property type="protein sequence ID" value="QJB04399.1"/>
    <property type="molecule type" value="Genomic_DNA"/>
</dbReference>
<name>A0A6M3MGC3_9ZZZZ</name>
<protein>
    <submittedName>
        <fullName evidence="2">Uncharacterized protein</fullName>
    </submittedName>
</protein>
<organism evidence="2">
    <name type="scientific">viral metagenome</name>
    <dbReference type="NCBI Taxonomy" id="1070528"/>
    <lineage>
        <taxon>unclassified sequences</taxon>
        <taxon>metagenomes</taxon>
        <taxon>organismal metagenomes</taxon>
    </lineage>
</organism>
<keyword evidence="1" id="KW-0812">Transmembrane</keyword>
<dbReference type="AlphaFoldDB" id="A0A6M3MGC3"/>
<evidence type="ECO:0000313" key="2">
    <source>
        <dbReference type="EMBL" id="QJB04399.1"/>
    </source>
</evidence>
<evidence type="ECO:0000256" key="1">
    <source>
        <dbReference type="SAM" id="Phobius"/>
    </source>
</evidence>
<keyword evidence="1" id="KW-0472">Membrane</keyword>
<reference evidence="2" key="1">
    <citation type="submission" date="2020-03" db="EMBL/GenBank/DDBJ databases">
        <title>The deep terrestrial virosphere.</title>
        <authorList>
            <person name="Holmfeldt K."/>
            <person name="Nilsson E."/>
            <person name="Simone D."/>
            <person name="Lopez-Fernandez M."/>
            <person name="Wu X."/>
            <person name="de Brujin I."/>
            <person name="Lundin D."/>
            <person name="Andersson A."/>
            <person name="Bertilsson S."/>
            <person name="Dopson M."/>
        </authorList>
    </citation>
    <scope>NUCLEOTIDE SEQUENCE</scope>
    <source>
        <strain evidence="2">MM171B00326</strain>
    </source>
</reference>
<proteinExistence type="predicted"/>
<sequence>MTETIWIVVIVNTLGVLAIWIKAYYDYKARKSAVKKINGGSNPSTAYHLMVDNYKQINDNRLKLVELDTKIRNIEGDILEIKDDIKGIKRG</sequence>
<keyword evidence="1" id="KW-1133">Transmembrane helix</keyword>